<dbReference type="Proteomes" id="UP000887565">
    <property type="component" value="Unplaced"/>
</dbReference>
<protein>
    <submittedName>
        <fullName evidence="2">Uncharacterized protein</fullName>
    </submittedName>
</protein>
<dbReference type="AlphaFoldDB" id="A0A915JCX3"/>
<organism evidence="1 2">
    <name type="scientific">Romanomermis culicivorax</name>
    <name type="common">Nematode worm</name>
    <dbReference type="NCBI Taxonomy" id="13658"/>
    <lineage>
        <taxon>Eukaryota</taxon>
        <taxon>Metazoa</taxon>
        <taxon>Ecdysozoa</taxon>
        <taxon>Nematoda</taxon>
        <taxon>Enoplea</taxon>
        <taxon>Dorylaimia</taxon>
        <taxon>Mermithida</taxon>
        <taxon>Mermithoidea</taxon>
        <taxon>Mermithidae</taxon>
        <taxon>Romanomermis</taxon>
    </lineage>
</organism>
<keyword evidence="1" id="KW-1185">Reference proteome</keyword>
<evidence type="ECO:0000313" key="2">
    <source>
        <dbReference type="WBParaSite" id="nRc.2.0.1.t24329-RA"/>
    </source>
</evidence>
<dbReference type="WBParaSite" id="nRc.2.0.1.t24329-RA">
    <property type="protein sequence ID" value="nRc.2.0.1.t24329-RA"/>
    <property type="gene ID" value="nRc.2.0.1.g24329"/>
</dbReference>
<proteinExistence type="predicted"/>
<accession>A0A915JCX3</accession>
<evidence type="ECO:0000313" key="1">
    <source>
        <dbReference type="Proteomes" id="UP000887565"/>
    </source>
</evidence>
<reference evidence="2" key="1">
    <citation type="submission" date="2022-11" db="UniProtKB">
        <authorList>
            <consortium name="WormBaseParasite"/>
        </authorList>
    </citation>
    <scope>IDENTIFICATION</scope>
</reference>
<sequence>MSRLNELPPISPCASAPITVPIIVITPPPFIVDGDWFRQLTTFMPLAALLASLCSAEEYPSANNLLLRHAQTMTPEIRAAFYECMWYCTDGNPKSCLTNWMNHIPKREPTFATDPGMYNCN</sequence>
<name>A0A915JCX3_ROMCU</name>